<evidence type="ECO:0000256" key="7">
    <source>
        <dbReference type="SAM" id="Phobius"/>
    </source>
</evidence>
<dbReference type="SUPFAM" id="SSF52833">
    <property type="entry name" value="Thioredoxin-like"/>
    <property type="match status" value="3"/>
</dbReference>
<dbReference type="GO" id="GO:0005788">
    <property type="term" value="C:endoplasmic reticulum lumen"/>
    <property type="evidence" value="ECO:0007669"/>
    <property type="project" value="TreeGrafter"/>
</dbReference>
<keyword evidence="2" id="KW-0732">Signal</keyword>
<comment type="similarity">
    <text evidence="1 5">Belongs to the protein disulfide isomerase family.</text>
</comment>
<keyword evidence="7" id="KW-0812">Transmembrane</keyword>
<dbReference type="OrthoDB" id="10264505at2759"/>
<dbReference type="GO" id="GO:0003756">
    <property type="term" value="F:protein disulfide isomerase activity"/>
    <property type="evidence" value="ECO:0007669"/>
    <property type="project" value="InterPro"/>
</dbReference>
<feature type="region of interest" description="Disordered" evidence="6">
    <location>
        <begin position="162"/>
        <end position="183"/>
    </location>
</feature>
<feature type="domain" description="Thioredoxin" evidence="8">
    <location>
        <begin position="27"/>
        <end position="201"/>
    </location>
</feature>
<keyword evidence="10" id="KW-1185">Reference proteome</keyword>
<feature type="transmembrane region" description="Helical" evidence="7">
    <location>
        <begin position="23"/>
        <end position="43"/>
    </location>
</feature>
<dbReference type="Pfam" id="PF00085">
    <property type="entry name" value="Thioredoxin"/>
    <property type="match status" value="2"/>
</dbReference>
<protein>
    <submittedName>
        <fullName evidence="9">Thioredoxin-like protein, putative</fullName>
    </submittedName>
</protein>
<keyword evidence="3" id="KW-0677">Repeat</keyword>
<feature type="non-terminal residue" evidence="9">
    <location>
        <position position="1"/>
    </location>
</feature>
<dbReference type="Proteomes" id="UP000051952">
    <property type="component" value="Unassembled WGS sequence"/>
</dbReference>
<evidence type="ECO:0000256" key="6">
    <source>
        <dbReference type="SAM" id="MobiDB-lite"/>
    </source>
</evidence>
<accession>A0A0S4JB31</accession>
<reference evidence="10" key="1">
    <citation type="submission" date="2015-09" db="EMBL/GenBank/DDBJ databases">
        <authorList>
            <consortium name="Pathogen Informatics"/>
        </authorList>
    </citation>
    <scope>NUCLEOTIDE SEQUENCE [LARGE SCALE GENOMIC DNA]</scope>
    <source>
        <strain evidence="10">Lake Konstanz</strain>
    </source>
</reference>
<dbReference type="Gene3D" id="3.40.30.10">
    <property type="entry name" value="Glutaredoxin"/>
    <property type="match status" value="3"/>
</dbReference>
<dbReference type="GO" id="GO:0015035">
    <property type="term" value="F:protein-disulfide reductase activity"/>
    <property type="evidence" value="ECO:0007669"/>
    <property type="project" value="TreeGrafter"/>
</dbReference>
<gene>
    <name evidence="9" type="ORF">BSAL_88345</name>
</gene>
<dbReference type="PRINTS" id="PR00421">
    <property type="entry name" value="THIOREDOXIN"/>
</dbReference>
<keyword evidence="7" id="KW-1133">Transmembrane helix</keyword>
<evidence type="ECO:0000256" key="2">
    <source>
        <dbReference type="ARBA" id="ARBA00022729"/>
    </source>
</evidence>
<feature type="domain" description="Thioredoxin" evidence="8">
    <location>
        <begin position="203"/>
        <end position="294"/>
    </location>
</feature>
<keyword evidence="7" id="KW-0472">Membrane</keyword>
<evidence type="ECO:0000256" key="5">
    <source>
        <dbReference type="RuleBase" id="RU004208"/>
    </source>
</evidence>
<dbReference type="InterPro" id="IPR036249">
    <property type="entry name" value="Thioredoxin-like_sf"/>
</dbReference>
<dbReference type="PROSITE" id="PS00194">
    <property type="entry name" value="THIOREDOXIN_1"/>
    <property type="match status" value="2"/>
</dbReference>
<proteinExistence type="inferred from homology"/>
<dbReference type="InterPro" id="IPR017937">
    <property type="entry name" value="Thioredoxin_CS"/>
</dbReference>
<dbReference type="AlphaFoldDB" id="A0A0S4JB31"/>
<evidence type="ECO:0000313" key="10">
    <source>
        <dbReference type="Proteomes" id="UP000051952"/>
    </source>
</evidence>
<evidence type="ECO:0000256" key="1">
    <source>
        <dbReference type="ARBA" id="ARBA00006347"/>
    </source>
</evidence>
<sequence length="447" mass="49051">FCTLLVSLHTPSIIGINIKMGRVLLSATVLLAIAVIAVQSSFFDGKSSKVVNLTPEDFDKKVIESTDLWIVEFYAPWCGHCKNLAPEWEKAAAQLEGSNVHIAAVDADKFGELGGRFQVQGFPTIKVFGDDKSNPSNYEDQRRAASIVKFAKNEWKRIDNKRNGIDAPVEEEEPEGPPSSEFYDGTDVVELSDAMIDAEIAKGKDGWIIEFYAPWCGHCKNLVPEWKKAATLLQGSIKVGAIDATAHKKWAGKFTVNGFPTIKFIPPGNPDAAEDYQGARSSEAIAEFGFKKAELFPSGPIEVNQIENQESLESLCGKKTLCVIFVVPHVFDTTAAGRNKLIEQFAAVAGKLRSRSAAFGWIVGGEHERFETGFNLHGSYPTYIALNYKNLRATTHKGSFTTENIVASIKKVFEGKIAVSALKELPKLSKGVALWDGKDYVVPEEDE</sequence>
<dbReference type="InterPro" id="IPR005788">
    <property type="entry name" value="PDI_thioredoxin-like_dom"/>
</dbReference>
<evidence type="ECO:0000256" key="4">
    <source>
        <dbReference type="ARBA" id="ARBA00022824"/>
    </source>
</evidence>
<dbReference type="NCBIfam" id="TIGR01126">
    <property type="entry name" value="pdi_dom"/>
    <property type="match status" value="1"/>
</dbReference>
<name>A0A0S4JB31_BODSA</name>
<dbReference type="PANTHER" id="PTHR45815:SF3">
    <property type="entry name" value="PROTEIN DISULFIDE-ISOMERASE A6"/>
    <property type="match status" value="1"/>
</dbReference>
<dbReference type="OMA" id="QCAAAHP"/>
<dbReference type="InterPro" id="IPR013766">
    <property type="entry name" value="Thioredoxin_domain"/>
</dbReference>
<organism evidence="9 10">
    <name type="scientific">Bodo saltans</name>
    <name type="common">Flagellated protozoan</name>
    <dbReference type="NCBI Taxonomy" id="75058"/>
    <lineage>
        <taxon>Eukaryota</taxon>
        <taxon>Discoba</taxon>
        <taxon>Euglenozoa</taxon>
        <taxon>Kinetoplastea</taxon>
        <taxon>Metakinetoplastina</taxon>
        <taxon>Eubodonida</taxon>
        <taxon>Bodonidae</taxon>
        <taxon>Bodo</taxon>
    </lineage>
</organism>
<evidence type="ECO:0000313" key="9">
    <source>
        <dbReference type="EMBL" id="CUG84124.1"/>
    </source>
</evidence>
<dbReference type="VEuPathDB" id="TriTrypDB:BSAL_88345"/>
<evidence type="ECO:0000259" key="8">
    <source>
        <dbReference type="PROSITE" id="PS51352"/>
    </source>
</evidence>
<dbReference type="PANTHER" id="PTHR45815">
    <property type="entry name" value="PROTEIN DISULFIDE-ISOMERASE A6"/>
    <property type="match status" value="1"/>
</dbReference>
<keyword evidence="4" id="KW-0256">Endoplasmic reticulum</keyword>
<dbReference type="PROSITE" id="PS51352">
    <property type="entry name" value="THIOREDOXIN_2"/>
    <property type="match status" value="2"/>
</dbReference>
<evidence type="ECO:0000256" key="3">
    <source>
        <dbReference type="ARBA" id="ARBA00022737"/>
    </source>
</evidence>
<dbReference type="EMBL" id="CYKH01001111">
    <property type="protein sequence ID" value="CUG84124.1"/>
    <property type="molecule type" value="Genomic_DNA"/>
</dbReference>
<dbReference type="GO" id="GO:0034976">
    <property type="term" value="P:response to endoplasmic reticulum stress"/>
    <property type="evidence" value="ECO:0007669"/>
    <property type="project" value="TreeGrafter"/>
</dbReference>